<sequence length="151" mass="16608">MCIFTLHMQPGPGREPDSHHPLRVPEESGCIARLKLDPCTSRPDLWWGGLCVNPLLRIAAGEISDMQAAEEEEGAYLLLGAGVKRTLGQRWRLSSGPEGRGLHGTDESGGSDPGRTQQKKQTKRNRDEASMLVVEPRCQRLEDAARPRSQG</sequence>
<protein>
    <submittedName>
        <fullName evidence="2">Uncharacterized protein</fullName>
    </submittedName>
</protein>
<keyword evidence="3" id="KW-1185">Reference proteome</keyword>
<evidence type="ECO:0000313" key="3">
    <source>
        <dbReference type="Proteomes" id="UP001153269"/>
    </source>
</evidence>
<comment type="caution">
    <text evidence="2">The sequence shown here is derived from an EMBL/GenBank/DDBJ whole genome shotgun (WGS) entry which is preliminary data.</text>
</comment>
<evidence type="ECO:0000313" key="2">
    <source>
        <dbReference type="EMBL" id="CAB1416191.1"/>
    </source>
</evidence>
<evidence type="ECO:0000256" key="1">
    <source>
        <dbReference type="SAM" id="MobiDB-lite"/>
    </source>
</evidence>
<accession>A0A9N7Y834</accession>
<dbReference type="AlphaFoldDB" id="A0A9N7Y834"/>
<reference evidence="2" key="1">
    <citation type="submission" date="2020-03" db="EMBL/GenBank/DDBJ databases">
        <authorList>
            <person name="Weist P."/>
        </authorList>
    </citation>
    <scope>NUCLEOTIDE SEQUENCE</scope>
</reference>
<name>A0A9N7Y834_PLEPL</name>
<proteinExistence type="predicted"/>
<dbReference type="Proteomes" id="UP001153269">
    <property type="component" value="Unassembled WGS sequence"/>
</dbReference>
<feature type="region of interest" description="Disordered" evidence="1">
    <location>
        <begin position="90"/>
        <end position="151"/>
    </location>
</feature>
<organism evidence="2 3">
    <name type="scientific">Pleuronectes platessa</name>
    <name type="common">European plaice</name>
    <dbReference type="NCBI Taxonomy" id="8262"/>
    <lineage>
        <taxon>Eukaryota</taxon>
        <taxon>Metazoa</taxon>
        <taxon>Chordata</taxon>
        <taxon>Craniata</taxon>
        <taxon>Vertebrata</taxon>
        <taxon>Euteleostomi</taxon>
        <taxon>Actinopterygii</taxon>
        <taxon>Neopterygii</taxon>
        <taxon>Teleostei</taxon>
        <taxon>Neoteleostei</taxon>
        <taxon>Acanthomorphata</taxon>
        <taxon>Carangaria</taxon>
        <taxon>Pleuronectiformes</taxon>
        <taxon>Pleuronectoidei</taxon>
        <taxon>Pleuronectidae</taxon>
        <taxon>Pleuronectes</taxon>
    </lineage>
</organism>
<dbReference type="EMBL" id="CADEAL010000195">
    <property type="protein sequence ID" value="CAB1416191.1"/>
    <property type="molecule type" value="Genomic_DNA"/>
</dbReference>
<gene>
    <name evidence="2" type="ORF">PLEPLA_LOCUS3947</name>
</gene>
<feature type="compositionally biased region" description="Basic and acidic residues" evidence="1">
    <location>
        <begin position="137"/>
        <end position="151"/>
    </location>
</feature>